<dbReference type="Proteomes" id="UP000035740">
    <property type="component" value="Unassembled WGS sequence"/>
</dbReference>
<name>A0A0J7YPU3_BETVV</name>
<gene>
    <name evidence="1" type="ORF">BVRB_035060</name>
</gene>
<dbReference type="Gramene" id="KMS65529">
    <property type="protein sequence ID" value="KMS65529"/>
    <property type="gene ID" value="BVRB_035060"/>
</dbReference>
<feature type="non-terminal residue" evidence="1">
    <location>
        <position position="1"/>
    </location>
</feature>
<organism evidence="1 2">
    <name type="scientific">Beta vulgaris subsp. vulgaris</name>
    <name type="common">Beet</name>
    <dbReference type="NCBI Taxonomy" id="3555"/>
    <lineage>
        <taxon>Eukaryota</taxon>
        <taxon>Viridiplantae</taxon>
        <taxon>Streptophyta</taxon>
        <taxon>Embryophyta</taxon>
        <taxon>Tracheophyta</taxon>
        <taxon>Spermatophyta</taxon>
        <taxon>Magnoliopsida</taxon>
        <taxon>eudicotyledons</taxon>
        <taxon>Gunneridae</taxon>
        <taxon>Pentapetalae</taxon>
        <taxon>Caryophyllales</taxon>
        <taxon>Chenopodiaceae</taxon>
        <taxon>Betoideae</taxon>
        <taxon>Beta</taxon>
    </lineage>
</organism>
<dbReference type="EMBL" id="KQ107331">
    <property type="protein sequence ID" value="KMS65529.1"/>
    <property type="molecule type" value="Genomic_DNA"/>
</dbReference>
<keyword evidence="2" id="KW-1185">Reference proteome</keyword>
<evidence type="ECO:0000313" key="2">
    <source>
        <dbReference type="Proteomes" id="UP000035740"/>
    </source>
</evidence>
<protein>
    <submittedName>
        <fullName evidence="1">Uncharacterized protein</fullName>
    </submittedName>
</protein>
<accession>A0A0J7YPU3</accession>
<feature type="non-terminal residue" evidence="1">
    <location>
        <position position="156"/>
    </location>
</feature>
<evidence type="ECO:0000313" key="1">
    <source>
        <dbReference type="EMBL" id="KMS65529.1"/>
    </source>
</evidence>
<reference evidence="1 2" key="1">
    <citation type="journal article" date="2014" name="Nature">
        <title>The genome of the recently domesticated crop plant sugar beet (Beta vulgaris).</title>
        <authorList>
            <person name="Dohm J.C."/>
            <person name="Minoche A.E."/>
            <person name="Holtgrawe D."/>
            <person name="Capella-Gutierrez S."/>
            <person name="Zakrzewski F."/>
            <person name="Tafer H."/>
            <person name="Rupp O."/>
            <person name="Sorensen T.R."/>
            <person name="Stracke R."/>
            <person name="Reinhardt R."/>
            <person name="Goesmann A."/>
            <person name="Kraft T."/>
            <person name="Schulz B."/>
            <person name="Stadler P.F."/>
            <person name="Schmidt T."/>
            <person name="Gabaldon T."/>
            <person name="Lehrach H."/>
            <person name="Weisshaar B."/>
            <person name="Himmelbauer H."/>
        </authorList>
    </citation>
    <scope>NUCLEOTIDE SEQUENCE [LARGE SCALE GENOMIC DNA]</scope>
    <source>
        <tissue evidence="1">Taproot</tissue>
    </source>
</reference>
<dbReference type="AlphaFoldDB" id="A0A0J7YPU3"/>
<proteinExistence type="predicted"/>
<sequence>TPIALCVQDSLLFVSFRDHIGVFTIDDISHPIGRIDLVNISILLATSEVIVAGNSEAVFVLRRISNEVLQRDVFFLDKVAKSDGVERELHMQNFFNNSLASNSTHPYAQSISAFTGSQPDLTAEDPVSFCRQIRMFIDDFAGCIFDDFLANEIQLN</sequence>